<dbReference type="PRINTS" id="PR00101">
    <property type="entry name" value="ATCASE"/>
</dbReference>
<dbReference type="Pfam" id="PF02729">
    <property type="entry name" value="OTCace_N"/>
    <property type="match status" value="1"/>
</dbReference>
<comment type="subunit">
    <text evidence="7">Heterododecamer (2C3:3R2) of six catalytic PyrB chains organized as two trimers (C3), and six regulatory PyrI chains organized as three dimers (R2).</text>
</comment>
<evidence type="ECO:0000256" key="5">
    <source>
        <dbReference type="ARBA" id="ARBA00043884"/>
    </source>
</evidence>
<dbReference type="GO" id="GO:0004070">
    <property type="term" value="F:aspartate carbamoyltransferase activity"/>
    <property type="evidence" value="ECO:0007669"/>
    <property type="project" value="UniProtKB-EC"/>
</dbReference>
<evidence type="ECO:0000256" key="6">
    <source>
        <dbReference type="ARBA" id="ARBA00048859"/>
    </source>
</evidence>
<evidence type="ECO:0000256" key="3">
    <source>
        <dbReference type="ARBA" id="ARBA00022679"/>
    </source>
</evidence>
<evidence type="ECO:0000256" key="4">
    <source>
        <dbReference type="ARBA" id="ARBA00022975"/>
    </source>
</evidence>
<evidence type="ECO:0000256" key="7">
    <source>
        <dbReference type="HAMAP-Rule" id="MF_00001"/>
    </source>
</evidence>
<proteinExistence type="inferred from homology"/>
<dbReference type="Pfam" id="PF00185">
    <property type="entry name" value="OTCace"/>
    <property type="match status" value="1"/>
</dbReference>
<feature type="binding site" evidence="7">
    <location>
        <position position="85"/>
    </location>
    <ligand>
        <name>L-aspartate</name>
        <dbReference type="ChEBI" id="CHEBI:29991"/>
    </ligand>
</feature>
<dbReference type="NCBIfam" id="TIGR00670">
    <property type="entry name" value="asp_carb_tr"/>
    <property type="match status" value="1"/>
</dbReference>
<feature type="binding site" evidence="7">
    <location>
        <position position="139"/>
    </location>
    <ligand>
        <name>carbamoyl phosphate</name>
        <dbReference type="ChEBI" id="CHEBI:58228"/>
    </ligand>
</feature>
<reference evidence="11" key="1">
    <citation type="journal article" date="2019" name="Int. J. Syst. Evol. Microbiol.">
        <title>The Global Catalogue of Microorganisms (GCM) 10K type strain sequencing project: providing services to taxonomists for standard genome sequencing and annotation.</title>
        <authorList>
            <consortium name="The Broad Institute Genomics Platform"/>
            <consortium name="The Broad Institute Genome Sequencing Center for Infectious Disease"/>
            <person name="Wu L."/>
            <person name="Ma J."/>
        </authorList>
    </citation>
    <scope>NUCLEOTIDE SEQUENCE [LARGE SCALE GENOMIC DNA]</scope>
    <source>
        <strain evidence="11">S1</strain>
    </source>
</reference>
<feature type="binding site" evidence="7">
    <location>
        <position position="107"/>
    </location>
    <ligand>
        <name>carbamoyl phosphate</name>
        <dbReference type="ChEBI" id="CHEBI:58228"/>
    </ligand>
</feature>
<dbReference type="HAMAP" id="MF_00001">
    <property type="entry name" value="Asp_carb_tr"/>
    <property type="match status" value="1"/>
</dbReference>
<dbReference type="RefSeq" id="WP_380163994.1">
    <property type="nucleotide sequence ID" value="NZ_JBHTNU010000005.1"/>
</dbReference>
<dbReference type="NCBIfam" id="NF002032">
    <property type="entry name" value="PRK00856.1"/>
    <property type="match status" value="1"/>
</dbReference>
<feature type="binding site" evidence="7">
    <location>
        <position position="221"/>
    </location>
    <ligand>
        <name>L-aspartate</name>
        <dbReference type="ChEBI" id="CHEBI:29991"/>
    </ligand>
</feature>
<comment type="function">
    <text evidence="5 7">Catalyzes the condensation of carbamoyl phosphate and aspartate to form carbamoyl aspartate and inorganic phosphate, the committed step in the de novo pyrimidine nucleotide biosynthesis pathway.</text>
</comment>
<dbReference type="PRINTS" id="PR00100">
    <property type="entry name" value="AOTCASE"/>
</dbReference>
<dbReference type="InterPro" id="IPR036901">
    <property type="entry name" value="Asp/Orn_carbamoylTrfase_sf"/>
</dbReference>
<evidence type="ECO:0000256" key="1">
    <source>
        <dbReference type="ARBA" id="ARBA00004852"/>
    </source>
</evidence>
<feature type="domain" description="Aspartate/ornithine carbamoyltransferase Asp/Orn-binding" evidence="8">
    <location>
        <begin position="156"/>
        <end position="298"/>
    </location>
</feature>
<comment type="caution">
    <text evidence="10">The sequence shown here is derived from an EMBL/GenBank/DDBJ whole genome shotgun (WGS) entry which is preliminary data.</text>
</comment>
<feature type="binding site" evidence="7">
    <location>
        <position position="169"/>
    </location>
    <ligand>
        <name>L-aspartate</name>
        <dbReference type="ChEBI" id="CHEBI:29991"/>
    </ligand>
</feature>
<protein>
    <recommendedName>
        <fullName evidence="7">Aspartate carbamoyltransferase</fullName>
        <ecNumber evidence="7">2.1.3.2</ecNumber>
    </recommendedName>
    <alternativeName>
        <fullName evidence="7">Aspartate transcarbamylase</fullName>
        <shortName evidence="7">ATCase</shortName>
    </alternativeName>
</protein>
<evidence type="ECO:0000259" key="9">
    <source>
        <dbReference type="Pfam" id="PF02729"/>
    </source>
</evidence>
<evidence type="ECO:0000256" key="2">
    <source>
        <dbReference type="ARBA" id="ARBA00008896"/>
    </source>
</evidence>
<dbReference type="InterPro" id="IPR006131">
    <property type="entry name" value="Asp_carbamoyltransf_Asp/Orn-bd"/>
</dbReference>
<sequence>MIQIQTGQTGHLIDTELTRGEMEALFERASIFRRSPAHRGGYEGRLAANLFFEPSTRTRLSFEVAERKLGMEVLCLDEGRSSSVKGESFYDTLRTLSAVGVDVAVIRHSGGGLLAEMVKRSPGIALVNAGEGEGGHPTQALLDLYTLYQHFGALSGLLVAIVGDLRHSRVARSNLCALRAFGAQPVLSGPESMRDPALEQEAPYLPLDEALRQADAVMLLRIQLERHQEELFTSPADYHRQFGLTSERLERMPAHGVILHPGPVNRGVEIDGQLVEHPRSKIFDQVENGVWIRMAVLERAIEGGL</sequence>
<dbReference type="Gene3D" id="3.40.50.1370">
    <property type="entry name" value="Aspartate/ornithine carbamoyltransferase"/>
    <property type="match status" value="2"/>
</dbReference>
<comment type="catalytic activity">
    <reaction evidence="6 7">
        <text>carbamoyl phosphate + L-aspartate = N-carbamoyl-L-aspartate + phosphate + H(+)</text>
        <dbReference type="Rhea" id="RHEA:20013"/>
        <dbReference type="ChEBI" id="CHEBI:15378"/>
        <dbReference type="ChEBI" id="CHEBI:29991"/>
        <dbReference type="ChEBI" id="CHEBI:32814"/>
        <dbReference type="ChEBI" id="CHEBI:43474"/>
        <dbReference type="ChEBI" id="CHEBI:58228"/>
        <dbReference type="EC" id="2.1.3.2"/>
    </reaction>
</comment>
<feature type="binding site" evidence="7">
    <location>
        <position position="263"/>
    </location>
    <ligand>
        <name>carbamoyl phosphate</name>
        <dbReference type="ChEBI" id="CHEBI:58228"/>
    </ligand>
</feature>
<feature type="binding site" evidence="7">
    <location>
        <position position="58"/>
    </location>
    <ligand>
        <name>carbamoyl phosphate</name>
        <dbReference type="ChEBI" id="CHEBI:58228"/>
    </ligand>
</feature>
<name>A0ABW4C950_9BACL</name>
<dbReference type="Proteomes" id="UP001597282">
    <property type="component" value="Unassembled WGS sequence"/>
</dbReference>
<accession>A0ABW4C950</accession>
<feature type="domain" description="Aspartate/ornithine carbamoyltransferase carbamoyl-P binding" evidence="9">
    <location>
        <begin position="15"/>
        <end position="148"/>
    </location>
</feature>
<keyword evidence="4 7" id="KW-0665">Pyrimidine biosynthesis</keyword>
<dbReference type="InterPro" id="IPR006130">
    <property type="entry name" value="Asp/Orn_carbamoylTrfase"/>
</dbReference>
<evidence type="ECO:0000313" key="11">
    <source>
        <dbReference type="Proteomes" id="UP001597282"/>
    </source>
</evidence>
<keyword evidence="11" id="KW-1185">Reference proteome</keyword>
<keyword evidence="3 7" id="KW-0808">Transferase</keyword>
<dbReference type="InterPro" id="IPR002082">
    <property type="entry name" value="Asp_carbamoyltransf"/>
</dbReference>
<dbReference type="PANTHER" id="PTHR45753">
    <property type="entry name" value="ORNITHINE CARBAMOYLTRANSFERASE, MITOCHONDRIAL"/>
    <property type="match status" value="1"/>
</dbReference>
<comment type="similarity">
    <text evidence="2 7">Belongs to the aspartate/ornithine carbamoyltransferase superfamily. ATCase family.</text>
</comment>
<evidence type="ECO:0000259" key="8">
    <source>
        <dbReference type="Pfam" id="PF00185"/>
    </source>
</evidence>
<dbReference type="InterPro" id="IPR006132">
    <property type="entry name" value="Asp/Orn_carbamoyltranf_P-bd"/>
</dbReference>
<dbReference type="SUPFAM" id="SSF53671">
    <property type="entry name" value="Aspartate/ornithine carbamoyltransferase"/>
    <property type="match status" value="1"/>
</dbReference>
<feature type="binding site" evidence="7">
    <location>
        <position position="57"/>
    </location>
    <ligand>
        <name>carbamoyl phosphate</name>
        <dbReference type="ChEBI" id="CHEBI:58228"/>
    </ligand>
</feature>
<feature type="binding site" evidence="7">
    <location>
        <position position="262"/>
    </location>
    <ligand>
        <name>carbamoyl phosphate</name>
        <dbReference type="ChEBI" id="CHEBI:58228"/>
    </ligand>
</feature>
<dbReference type="EC" id="2.1.3.2" evidence="7"/>
<organism evidence="10 11">
    <name type="scientific">Kroppenstedtia sanguinis</name>
    <dbReference type="NCBI Taxonomy" id="1380684"/>
    <lineage>
        <taxon>Bacteria</taxon>
        <taxon>Bacillati</taxon>
        <taxon>Bacillota</taxon>
        <taxon>Bacilli</taxon>
        <taxon>Bacillales</taxon>
        <taxon>Thermoactinomycetaceae</taxon>
        <taxon>Kroppenstedtia</taxon>
    </lineage>
</organism>
<evidence type="ECO:0000313" key="10">
    <source>
        <dbReference type="EMBL" id="MFD1426681.1"/>
    </source>
</evidence>
<feature type="binding site" evidence="7">
    <location>
        <position position="136"/>
    </location>
    <ligand>
        <name>carbamoyl phosphate</name>
        <dbReference type="ChEBI" id="CHEBI:58228"/>
    </ligand>
</feature>
<dbReference type="PROSITE" id="PS00097">
    <property type="entry name" value="CARBAMOYLTRANSFERASE"/>
    <property type="match status" value="1"/>
</dbReference>
<gene>
    <name evidence="7" type="primary">pyrB</name>
    <name evidence="10" type="ORF">ACFQ4Y_06960</name>
</gene>
<dbReference type="PANTHER" id="PTHR45753:SF6">
    <property type="entry name" value="ASPARTATE CARBAMOYLTRANSFERASE"/>
    <property type="match status" value="1"/>
</dbReference>
<comment type="pathway">
    <text evidence="1 7">Pyrimidine metabolism; UMP biosynthesis via de novo pathway; (S)-dihydroorotate from bicarbonate: step 2/3.</text>
</comment>
<dbReference type="EMBL" id="JBHTNU010000005">
    <property type="protein sequence ID" value="MFD1426681.1"/>
    <property type="molecule type" value="Genomic_DNA"/>
</dbReference>